<reference evidence="1 2" key="1">
    <citation type="submission" date="2016-05" db="EMBL/GenBank/DDBJ databases">
        <title>Niabella ginsenosidivorans BS26 whole genome sequencing.</title>
        <authorList>
            <person name="Im W.T."/>
            <person name="Siddiqi M.Z."/>
        </authorList>
    </citation>
    <scope>NUCLEOTIDE SEQUENCE [LARGE SCALE GENOMIC DNA]</scope>
    <source>
        <strain evidence="1 2">BS26</strain>
    </source>
</reference>
<dbReference type="OrthoDB" id="668755at2"/>
<dbReference type="KEGG" id="nia:A8C56_14165"/>
<sequence>MNKIISIQKVKTELFEGMCGAFKEHGFDFIKRKNAFQRTTTDCVQSFYFLIHKNEDGVFIEPRWSIKIPSILDIYHKVATKEKQYYEDTPVLENSLGELIEYFDNGNTTGSGKSMEYLVETEDDIQTLIKVIPKRFEKYVLSYFNKNSTVDQIDKLLNENPRKLSIHQWLYPLRACMGLIAAKIMNNPRINELVDIYEQELQDALPAYRIEFEKLKKGLN</sequence>
<keyword evidence="2" id="KW-1185">Reference proteome</keyword>
<proteinExistence type="predicted"/>
<dbReference type="AlphaFoldDB" id="A0A1A9I5J3"/>
<evidence type="ECO:0000313" key="1">
    <source>
        <dbReference type="EMBL" id="ANH81960.1"/>
    </source>
</evidence>
<organism evidence="1 2">
    <name type="scientific">Niabella ginsenosidivorans</name>
    <dbReference type="NCBI Taxonomy" id="1176587"/>
    <lineage>
        <taxon>Bacteria</taxon>
        <taxon>Pseudomonadati</taxon>
        <taxon>Bacteroidota</taxon>
        <taxon>Chitinophagia</taxon>
        <taxon>Chitinophagales</taxon>
        <taxon>Chitinophagaceae</taxon>
        <taxon>Niabella</taxon>
    </lineage>
</organism>
<gene>
    <name evidence="1" type="ORF">A8C56_14165</name>
</gene>
<evidence type="ECO:0008006" key="3">
    <source>
        <dbReference type="Google" id="ProtNLM"/>
    </source>
</evidence>
<dbReference type="STRING" id="1176587.A8C56_14165"/>
<dbReference type="EMBL" id="CP015772">
    <property type="protein sequence ID" value="ANH81960.1"/>
    <property type="molecule type" value="Genomic_DNA"/>
</dbReference>
<protein>
    <recommendedName>
        <fullName evidence="3">DUF4304 domain-containing protein</fullName>
    </recommendedName>
</protein>
<name>A0A1A9I5J3_9BACT</name>
<accession>A0A1A9I5J3</accession>
<evidence type="ECO:0000313" key="2">
    <source>
        <dbReference type="Proteomes" id="UP000077667"/>
    </source>
</evidence>
<dbReference type="Proteomes" id="UP000077667">
    <property type="component" value="Chromosome"/>
</dbReference>
<dbReference type="RefSeq" id="WP_067757262.1">
    <property type="nucleotide sequence ID" value="NZ_CP015772.1"/>
</dbReference>